<feature type="domain" description="HTH gntR-type" evidence="6">
    <location>
        <begin position="29"/>
        <end position="97"/>
    </location>
</feature>
<dbReference type="SMART" id="SM00345">
    <property type="entry name" value="HTH_GNTR"/>
    <property type="match status" value="1"/>
</dbReference>
<dbReference type="InterPro" id="IPR051446">
    <property type="entry name" value="HTH_trans_reg/aminotransferase"/>
</dbReference>
<sequence>MEPALPLGGRISGPRLAVMLGSWRQGGSRQGAVDLAAAIELQVLDGQLPLGTRLPAERELADALGASRTLIGGALDRLRENGFVASRRGAGSWIAAPGRRRREPVAPAGGDLIDFTHASSPAIPGLIGAVDVARRELAGHLAGHGYQERGLPGLRERIAQRYTERGLPTTPAQVMVTNGAHHAFVLALRMLAGPGDRVLVEQPTYPNALEAIRAAHAIPVPVALDPTGERGWDIAGVDAVLRQASPRFGYLVVDFQNPTGLRLDAEGRERLGAVLSRARTPVVVDETLVELDLEGDPLQGPPPLAAFAGDLVICVGSASKSHWGGLRLGWIRASEDLLGRLVSARYAVDLGSPVFEQVIFTELLLRDEGWAALARRREELRRNRDALAAAVREYLPDWTFTLPKGGLSLWCRMPEPVSSRLAVAAAGHGVQITPGSRFGVHGGLERWLRLPFSLPPETINEAVRRLSAAEAAVRGTPRSLDAPVA</sequence>
<comment type="similarity">
    <text evidence="1">In the C-terminal section; belongs to the class-I pyridoxal-phosphate-dependent aminotransferase family.</text>
</comment>
<dbReference type="InterPro" id="IPR015421">
    <property type="entry name" value="PyrdxlP-dep_Trfase_major"/>
</dbReference>
<dbReference type="GO" id="GO:0008483">
    <property type="term" value="F:transaminase activity"/>
    <property type="evidence" value="ECO:0007669"/>
    <property type="project" value="UniProtKB-KW"/>
</dbReference>
<dbReference type="PANTHER" id="PTHR46577">
    <property type="entry name" value="HTH-TYPE TRANSCRIPTIONAL REGULATORY PROTEIN GABR"/>
    <property type="match status" value="1"/>
</dbReference>
<dbReference type="RefSeq" id="WP_323329262.1">
    <property type="nucleotide sequence ID" value="NZ_JAYFSI010000004.1"/>
</dbReference>
<dbReference type="CDD" id="cd00609">
    <property type="entry name" value="AAT_like"/>
    <property type="match status" value="1"/>
</dbReference>
<evidence type="ECO:0000259" key="6">
    <source>
        <dbReference type="PROSITE" id="PS50949"/>
    </source>
</evidence>
<dbReference type="CDD" id="cd07377">
    <property type="entry name" value="WHTH_GntR"/>
    <property type="match status" value="1"/>
</dbReference>
<dbReference type="EMBL" id="JAYFSI010000004">
    <property type="protein sequence ID" value="MEA5361799.1"/>
    <property type="molecule type" value="Genomic_DNA"/>
</dbReference>
<accession>A0ABU5R7K7</accession>
<name>A0ABU5R7K7_9PSEU</name>
<dbReference type="SUPFAM" id="SSF46785">
    <property type="entry name" value="Winged helix' DNA-binding domain"/>
    <property type="match status" value="1"/>
</dbReference>
<gene>
    <name evidence="7" type="ORF">VA596_19845</name>
</gene>
<dbReference type="Gene3D" id="1.10.10.10">
    <property type="entry name" value="Winged helix-like DNA-binding domain superfamily/Winged helix DNA-binding domain"/>
    <property type="match status" value="1"/>
</dbReference>
<dbReference type="Pfam" id="PF00392">
    <property type="entry name" value="GntR"/>
    <property type="match status" value="1"/>
</dbReference>
<comment type="caution">
    <text evidence="7">The sequence shown here is derived from an EMBL/GenBank/DDBJ whole genome shotgun (WGS) entry which is preliminary data.</text>
</comment>
<reference evidence="7 8" key="1">
    <citation type="submission" date="2023-12" db="EMBL/GenBank/DDBJ databases">
        <title>Amycolatopsis sp. V23-08.</title>
        <authorList>
            <person name="Somphong A."/>
        </authorList>
    </citation>
    <scope>NUCLEOTIDE SEQUENCE [LARGE SCALE GENOMIC DNA]</scope>
    <source>
        <strain evidence="7 8">V23-08</strain>
    </source>
</reference>
<dbReference type="SUPFAM" id="SSF53383">
    <property type="entry name" value="PLP-dependent transferases"/>
    <property type="match status" value="1"/>
</dbReference>
<evidence type="ECO:0000313" key="7">
    <source>
        <dbReference type="EMBL" id="MEA5361799.1"/>
    </source>
</evidence>
<dbReference type="Gene3D" id="3.40.640.10">
    <property type="entry name" value="Type I PLP-dependent aspartate aminotransferase-like (Major domain)"/>
    <property type="match status" value="1"/>
</dbReference>
<dbReference type="InterPro" id="IPR036388">
    <property type="entry name" value="WH-like_DNA-bd_sf"/>
</dbReference>
<dbReference type="PRINTS" id="PR00035">
    <property type="entry name" value="HTHGNTR"/>
</dbReference>
<keyword evidence="5" id="KW-0804">Transcription</keyword>
<dbReference type="PROSITE" id="PS50949">
    <property type="entry name" value="HTH_GNTR"/>
    <property type="match status" value="1"/>
</dbReference>
<evidence type="ECO:0000256" key="1">
    <source>
        <dbReference type="ARBA" id="ARBA00005384"/>
    </source>
</evidence>
<protein>
    <submittedName>
        <fullName evidence="7">PLP-dependent aminotransferase family protein</fullName>
    </submittedName>
</protein>
<proteinExistence type="inferred from homology"/>
<organism evidence="7 8">
    <name type="scientific">Amycolatopsis heterodermiae</name>
    <dbReference type="NCBI Taxonomy" id="3110235"/>
    <lineage>
        <taxon>Bacteria</taxon>
        <taxon>Bacillati</taxon>
        <taxon>Actinomycetota</taxon>
        <taxon>Actinomycetes</taxon>
        <taxon>Pseudonocardiales</taxon>
        <taxon>Pseudonocardiaceae</taxon>
        <taxon>Amycolatopsis</taxon>
    </lineage>
</organism>
<keyword evidence="2" id="KW-0663">Pyridoxal phosphate</keyword>
<keyword evidence="8" id="KW-1185">Reference proteome</keyword>
<evidence type="ECO:0000256" key="2">
    <source>
        <dbReference type="ARBA" id="ARBA00022898"/>
    </source>
</evidence>
<evidence type="ECO:0000256" key="3">
    <source>
        <dbReference type="ARBA" id="ARBA00023015"/>
    </source>
</evidence>
<keyword evidence="7" id="KW-0032">Aminotransferase</keyword>
<keyword evidence="4" id="KW-0238">DNA-binding</keyword>
<evidence type="ECO:0000256" key="5">
    <source>
        <dbReference type="ARBA" id="ARBA00023163"/>
    </source>
</evidence>
<keyword evidence="7" id="KW-0808">Transferase</keyword>
<keyword evidence="3" id="KW-0805">Transcription regulation</keyword>
<dbReference type="Pfam" id="PF00155">
    <property type="entry name" value="Aminotran_1_2"/>
    <property type="match status" value="1"/>
</dbReference>
<evidence type="ECO:0000313" key="8">
    <source>
        <dbReference type="Proteomes" id="UP001304298"/>
    </source>
</evidence>
<dbReference type="PANTHER" id="PTHR46577:SF1">
    <property type="entry name" value="HTH-TYPE TRANSCRIPTIONAL REGULATORY PROTEIN GABR"/>
    <property type="match status" value="1"/>
</dbReference>
<dbReference type="Proteomes" id="UP001304298">
    <property type="component" value="Unassembled WGS sequence"/>
</dbReference>
<evidence type="ECO:0000256" key="4">
    <source>
        <dbReference type="ARBA" id="ARBA00023125"/>
    </source>
</evidence>
<dbReference type="InterPro" id="IPR036390">
    <property type="entry name" value="WH_DNA-bd_sf"/>
</dbReference>
<dbReference type="InterPro" id="IPR015424">
    <property type="entry name" value="PyrdxlP-dep_Trfase"/>
</dbReference>
<dbReference type="InterPro" id="IPR004839">
    <property type="entry name" value="Aminotransferase_I/II_large"/>
</dbReference>
<dbReference type="InterPro" id="IPR000524">
    <property type="entry name" value="Tscrpt_reg_HTH_GntR"/>
</dbReference>